<comment type="caution">
    <text evidence="1">The sequence shown here is derived from an EMBL/GenBank/DDBJ whole genome shotgun (WGS) entry which is preliminary data.</text>
</comment>
<dbReference type="Proteomes" id="UP000789702">
    <property type="component" value="Unassembled WGS sequence"/>
</dbReference>
<evidence type="ECO:0000313" key="1">
    <source>
        <dbReference type="EMBL" id="CAG8608069.1"/>
    </source>
</evidence>
<keyword evidence="2" id="KW-1185">Reference proteome</keyword>
<accession>A0ACA9MVP6</accession>
<name>A0ACA9MVP6_9GLOM</name>
<reference evidence="1" key="1">
    <citation type="submission" date="2021-06" db="EMBL/GenBank/DDBJ databases">
        <authorList>
            <person name="Kallberg Y."/>
            <person name="Tangrot J."/>
            <person name="Rosling A."/>
        </authorList>
    </citation>
    <scope>NUCLEOTIDE SEQUENCE</scope>
    <source>
        <strain evidence="1">IL203A</strain>
    </source>
</reference>
<sequence>MLFSTLTLITPPDYDEVISKMTVGDYDLYFTNQAREYRVIYNGRYVIFDISDNKIINSLCEDNSKNVPNAYILFRAKLAPCISALGLSTERVFLSQVSSNLWKDIKEKDKPFIQAIKAAYKIEYSRRTSKRFVPYINKPKKSRRKSNVSYESAGDHPKQRFKSYVEEYLYSNNNEFPINFTPLEMLLWELFNIY</sequence>
<dbReference type="EMBL" id="CAJVPU010010714">
    <property type="protein sequence ID" value="CAG8608069.1"/>
    <property type="molecule type" value="Genomic_DNA"/>
</dbReference>
<proteinExistence type="predicted"/>
<organism evidence="1 2">
    <name type="scientific">Dentiscutata heterogama</name>
    <dbReference type="NCBI Taxonomy" id="1316150"/>
    <lineage>
        <taxon>Eukaryota</taxon>
        <taxon>Fungi</taxon>
        <taxon>Fungi incertae sedis</taxon>
        <taxon>Mucoromycota</taxon>
        <taxon>Glomeromycotina</taxon>
        <taxon>Glomeromycetes</taxon>
        <taxon>Diversisporales</taxon>
        <taxon>Gigasporaceae</taxon>
        <taxon>Dentiscutata</taxon>
    </lineage>
</organism>
<evidence type="ECO:0000313" key="2">
    <source>
        <dbReference type="Proteomes" id="UP000789702"/>
    </source>
</evidence>
<protein>
    <submittedName>
        <fullName evidence="1">1233_t:CDS:1</fullName>
    </submittedName>
</protein>
<gene>
    <name evidence="1" type="ORF">DHETER_LOCUS7518</name>
</gene>